<dbReference type="Proteomes" id="UP001319870">
    <property type="component" value="Unassembled WGS sequence"/>
</dbReference>
<gene>
    <name evidence="1" type="ORF">LEP48_17590</name>
</gene>
<dbReference type="Gene3D" id="2.30.290.10">
    <property type="entry name" value="BH3618-like"/>
    <property type="match status" value="1"/>
</dbReference>
<comment type="caution">
    <text evidence="1">The sequence shown here is derived from an EMBL/GenBank/DDBJ whole genome shotgun (WGS) entry which is preliminary data.</text>
</comment>
<evidence type="ECO:0000313" key="1">
    <source>
        <dbReference type="EMBL" id="MCA5895147.1"/>
    </source>
</evidence>
<sequence length="123" mass="12677">MTTLTFVTPPPGLAARRFELVTEPADGVYTLVALDAPGLTLLVLDPGLWVPDYSPALPATDLERIGITGAGPDPVVLVVAGTHDGTLSVNLLAPVLVHPDTGAAVQTVLDGQGLDIRRALVHA</sequence>
<protein>
    <submittedName>
        <fullName evidence="1">Flagellar assembly protein FliW</fullName>
    </submittedName>
</protein>
<dbReference type="InterPro" id="IPR003775">
    <property type="entry name" value="Flagellar_assembly_factor_FliW"/>
</dbReference>
<keyword evidence="2" id="KW-1185">Reference proteome</keyword>
<keyword evidence="1" id="KW-0966">Cell projection</keyword>
<dbReference type="RefSeq" id="WP_225566875.1">
    <property type="nucleotide sequence ID" value="NZ_JAIXCQ010000017.1"/>
</dbReference>
<keyword evidence="1" id="KW-0969">Cilium</keyword>
<proteinExistence type="predicted"/>
<organism evidence="1 2">
    <name type="scientific">Isoptericola luteus</name>
    <dbReference type="NCBI Taxonomy" id="2879484"/>
    <lineage>
        <taxon>Bacteria</taxon>
        <taxon>Bacillati</taxon>
        <taxon>Actinomycetota</taxon>
        <taxon>Actinomycetes</taxon>
        <taxon>Micrococcales</taxon>
        <taxon>Promicromonosporaceae</taxon>
        <taxon>Isoptericola</taxon>
    </lineage>
</organism>
<dbReference type="EMBL" id="JAIXCQ010000017">
    <property type="protein sequence ID" value="MCA5895147.1"/>
    <property type="molecule type" value="Genomic_DNA"/>
</dbReference>
<accession>A0ABS7ZKV7</accession>
<reference evidence="1 2" key="1">
    <citation type="submission" date="2021-09" db="EMBL/GenBank/DDBJ databases">
        <title>Isoptericola luteus sp. nov., a novel bacterium isolated from Harbin, the capital city of Heilongjiang province.</title>
        <authorList>
            <person name="Li J."/>
        </authorList>
    </citation>
    <scope>NUCLEOTIDE SEQUENCE [LARGE SCALE GENOMIC DNA]</scope>
    <source>
        <strain evidence="1 2">NEAU-Y5</strain>
    </source>
</reference>
<evidence type="ECO:0000313" key="2">
    <source>
        <dbReference type="Proteomes" id="UP001319870"/>
    </source>
</evidence>
<name>A0ABS7ZKV7_9MICO</name>
<dbReference type="InterPro" id="IPR024046">
    <property type="entry name" value="Flagellar_assmbl_FliW_dom_sf"/>
</dbReference>
<keyword evidence="1" id="KW-0282">Flagellum</keyword>
<dbReference type="Pfam" id="PF02623">
    <property type="entry name" value="FliW"/>
    <property type="match status" value="1"/>
</dbReference>
<dbReference type="SUPFAM" id="SSF141457">
    <property type="entry name" value="BH3618-like"/>
    <property type="match status" value="1"/>
</dbReference>